<organism evidence="13 14">
    <name type="scientific">Blepharisma stoltei</name>
    <dbReference type="NCBI Taxonomy" id="1481888"/>
    <lineage>
        <taxon>Eukaryota</taxon>
        <taxon>Sar</taxon>
        <taxon>Alveolata</taxon>
        <taxon>Ciliophora</taxon>
        <taxon>Postciliodesmatophora</taxon>
        <taxon>Heterotrichea</taxon>
        <taxon>Heterotrichida</taxon>
        <taxon>Blepharismidae</taxon>
        <taxon>Blepharisma</taxon>
    </lineage>
</organism>
<gene>
    <name evidence="13" type="ORF">BSTOLATCC_MIC43430</name>
</gene>
<dbReference type="GO" id="GO:0005874">
    <property type="term" value="C:microtubule"/>
    <property type="evidence" value="ECO:0007669"/>
    <property type="project" value="UniProtKB-KW"/>
</dbReference>
<dbReference type="GO" id="GO:0005829">
    <property type="term" value="C:cytosol"/>
    <property type="evidence" value="ECO:0007669"/>
    <property type="project" value="UniProtKB-ARBA"/>
</dbReference>
<proteinExistence type="inferred from homology"/>
<protein>
    <recommendedName>
        <fullName evidence="12">Kinesin motor domain-containing protein</fullName>
    </recommendedName>
</protein>
<feature type="coiled-coil region" evidence="11">
    <location>
        <begin position="427"/>
        <end position="490"/>
    </location>
</feature>
<evidence type="ECO:0000256" key="6">
    <source>
        <dbReference type="ARBA" id="ARBA00023054"/>
    </source>
</evidence>
<evidence type="ECO:0000259" key="12">
    <source>
        <dbReference type="PROSITE" id="PS50067"/>
    </source>
</evidence>
<dbReference type="InterPro" id="IPR001752">
    <property type="entry name" value="Kinesin_motor_dom"/>
</dbReference>
<evidence type="ECO:0000313" key="14">
    <source>
        <dbReference type="Proteomes" id="UP001162131"/>
    </source>
</evidence>
<dbReference type="InterPro" id="IPR044986">
    <property type="entry name" value="KIF15/KIN-12"/>
</dbReference>
<dbReference type="Gene3D" id="3.40.850.10">
    <property type="entry name" value="Kinesin motor domain"/>
    <property type="match status" value="1"/>
</dbReference>
<dbReference type="GO" id="GO:0003777">
    <property type="term" value="F:microtubule motor activity"/>
    <property type="evidence" value="ECO:0007669"/>
    <property type="project" value="InterPro"/>
</dbReference>
<dbReference type="FunFam" id="3.40.850.10:FF:000034">
    <property type="entry name" value="Kinesin family member 15"/>
    <property type="match status" value="1"/>
</dbReference>
<evidence type="ECO:0000256" key="10">
    <source>
        <dbReference type="PROSITE-ProRule" id="PRU00283"/>
    </source>
</evidence>
<evidence type="ECO:0000256" key="8">
    <source>
        <dbReference type="ARBA" id="ARBA00023212"/>
    </source>
</evidence>
<dbReference type="SUPFAM" id="SSF52540">
    <property type="entry name" value="P-loop containing nucleoside triphosphate hydrolases"/>
    <property type="match status" value="1"/>
</dbReference>
<evidence type="ECO:0000256" key="9">
    <source>
        <dbReference type="ARBA" id="ARBA00034488"/>
    </source>
</evidence>
<dbReference type="PANTHER" id="PTHR37739:SF8">
    <property type="entry name" value="KINESIN-LIKE PROTEIN KIN-12D"/>
    <property type="match status" value="1"/>
</dbReference>
<dbReference type="PROSITE" id="PS50067">
    <property type="entry name" value="KINESIN_MOTOR_2"/>
    <property type="match status" value="1"/>
</dbReference>
<dbReference type="Proteomes" id="UP001162131">
    <property type="component" value="Unassembled WGS sequence"/>
</dbReference>
<evidence type="ECO:0000256" key="7">
    <source>
        <dbReference type="ARBA" id="ARBA00023175"/>
    </source>
</evidence>
<dbReference type="SMART" id="SM00129">
    <property type="entry name" value="KISc"/>
    <property type="match status" value="1"/>
</dbReference>
<dbReference type="GO" id="GO:0005813">
    <property type="term" value="C:centrosome"/>
    <property type="evidence" value="ECO:0007669"/>
    <property type="project" value="UniProtKB-ARBA"/>
</dbReference>
<dbReference type="GO" id="GO:0007018">
    <property type="term" value="P:microtubule-based movement"/>
    <property type="evidence" value="ECO:0007669"/>
    <property type="project" value="InterPro"/>
</dbReference>
<name>A0AAU9JP44_9CILI</name>
<comment type="caution">
    <text evidence="13">The sequence shown here is derived from an EMBL/GenBank/DDBJ whole genome shotgun (WGS) entry which is preliminary data.</text>
</comment>
<dbReference type="InterPro" id="IPR036961">
    <property type="entry name" value="Kinesin_motor_dom_sf"/>
</dbReference>
<evidence type="ECO:0000256" key="11">
    <source>
        <dbReference type="SAM" id="Coils"/>
    </source>
</evidence>
<feature type="binding site" evidence="10">
    <location>
        <begin position="89"/>
        <end position="96"/>
    </location>
    <ligand>
        <name>ATP</name>
        <dbReference type="ChEBI" id="CHEBI:30616"/>
    </ligand>
</feature>
<comment type="subcellular location">
    <subcellularLocation>
        <location evidence="1">Cytoplasm</location>
        <location evidence="1">Cytoskeleton</location>
        <location evidence="1">Spindle</location>
    </subcellularLocation>
</comment>
<evidence type="ECO:0000256" key="2">
    <source>
        <dbReference type="ARBA" id="ARBA00022490"/>
    </source>
</evidence>
<keyword evidence="6 11" id="KW-0175">Coiled coil</keyword>
<accession>A0AAU9JP44</accession>
<keyword evidence="4 10" id="KW-0547">Nucleotide-binding</keyword>
<reference evidence="13" key="1">
    <citation type="submission" date="2021-09" db="EMBL/GenBank/DDBJ databases">
        <authorList>
            <consortium name="AG Swart"/>
            <person name="Singh M."/>
            <person name="Singh A."/>
            <person name="Seah K."/>
            <person name="Emmerich C."/>
        </authorList>
    </citation>
    <scope>NUCLEOTIDE SEQUENCE</scope>
    <source>
        <strain evidence="13">ATCC30299</strain>
    </source>
</reference>
<dbReference type="Pfam" id="PF00225">
    <property type="entry name" value="Kinesin"/>
    <property type="match status" value="1"/>
</dbReference>
<dbReference type="GO" id="GO:0005819">
    <property type="term" value="C:spindle"/>
    <property type="evidence" value="ECO:0007669"/>
    <property type="project" value="UniProtKB-SubCell"/>
</dbReference>
<sequence length="1183" mass="136173">MPENDNVKVAVRVRPQNTKEREDFSGNRCLEVDISSNKITLDSKPTPKPFIYDFVGDEDITQEEIFEVIGMPIASSCLAGYNGTIFAYGQTGAGKTFTILGPSTLDVNDIESTQRGLLPRSIEFIFSSVKKEIKRCSGLEFLIKCSFLEIYNEQINDLLSDQKNLQVREDVKKGVYVDNLQQETVANYEETLELLYKGIRNRHVGATSMNKESSRSHSVFTLAIESKEKQDNVWNLRSSLFHLIDLAGSERQKSTETMGERLKEAGMINKSLSVLGNVINSLVDISEGKNRHVHYRDSKLTFLLKDSLGGNSKTCIIANVSSSSAAYGETLSTLRFAERAKMVKNSAIANVDTLGTITELREEIKKLQLKLKEAKINSKECSTSDYSLMVLNDRVKEFESLLEQNMKIRLQSESALQNEIGKRESYIKELMNTIEKYENKIESDKMIIKFRQDTIQRLQKEEKRDESAEIQELKEEIAILKRENENHHIASKLFVENQALKDHIRALDQEIKEDSCSLRKRLRENQEFSEKLQLSLKKSAVEREQLRVLLNQYASFKGKGNQSPHDATPKIEDLSQSFAYYLNAQAEKDLAMNPKANETMLADFEADQFDITLISNLEENVKPFGVSQKDNKISDKNEDKIAQDKIFQKFIFEIGVLNDEIANKEDNIRDLETKISKQNQEIQELKKENSQFKDMELQFAVIEEDLLKAKNSLDWYEEELDSTRTKLENLNEEIAKQNKELQGLKNENAQYKEMKQEFALIENEFLKVKNSYEAELGSAKAKIEGLSCEIENQNKEIIELKKENSQYKNMKQEFDIIESDFMKVKLSYEEELKSSKAKLESLSLEISKQNQEIEALKKENSQYQNMKLEFSTIEKDLMKAKNYYEEELGSTKNQLENLSSENVQVKASLAEAKKTILEQFSQISALNKEIESLSFNQSAEIKEELEGLKNKIDQVHDKNKKLNEELKLSLQNKENMIYDLKNLQKREIFLTEENESYRSQLESYCKDNERLKAENANLSKELAKLVGHNNLNQKIKLHERMKEESNKLKEQNYSLREELRKKTDKLDAIQKRYDLLKHEIEAKEQSGSESLNSTLSSVSAIESQAKEFKEIISKLAPFVPENINEFDVGDEVVSLISKLQNDLLATTSESTIREKELQKQISRIKLLESENLLMKHQLMVSDD</sequence>
<keyword evidence="7 10" id="KW-0505">Motor protein</keyword>
<dbReference type="AlphaFoldDB" id="A0AAU9JP44"/>
<dbReference type="GO" id="GO:0005524">
    <property type="term" value="F:ATP binding"/>
    <property type="evidence" value="ECO:0007669"/>
    <property type="project" value="UniProtKB-UniRule"/>
</dbReference>
<dbReference type="PANTHER" id="PTHR37739">
    <property type="entry name" value="KINESIN-LIKE PROTEIN KIN-12D"/>
    <property type="match status" value="1"/>
</dbReference>
<feature type="domain" description="Kinesin motor" evidence="12">
    <location>
        <begin position="6"/>
        <end position="343"/>
    </location>
</feature>
<dbReference type="GO" id="GO:0000278">
    <property type="term" value="P:mitotic cell cycle"/>
    <property type="evidence" value="ECO:0007669"/>
    <property type="project" value="UniProtKB-ARBA"/>
</dbReference>
<evidence type="ECO:0000256" key="4">
    <source>
        <dbReference type="ARBA" id="ARBA00022741"/>
    </source>
</evidence>
<dbReference type="GO" id="GO:0008017">
    <property type="term" value="F:microtubule binding"/>
    <property type="evidence" value="ECO:0007669"/>
    <property type="project" value="InterPro"/>
</dbReference>
<dbReference type="InterPro" id="IPR027417">
    <property type="entry name" value="P-loop_NTPase"/>
</dbReference>
<evidence type="ECO:0000256" key="1">
    <source>
        <dbReference type="ARBA" id="ARBA00004186"/>
    </source>
</evidence>
<dbReference type="PRINTS" id="PR00380">
    <property type="entry name" value="KINESINHEAVY"/>
</dbReference>
<comment type="similarity">
    <text evidence="9">Belongs to the TRAFAC class myosin-kinesin ATPase superfamily. Kinesin family. KIN-12 subfamily.</text>
</comment>
<keyword evidence="3" id="KW-0493">Microtubule</keyword>
<keyword evidence="2" id="KW-0963">Cytoplasm</keyword>
<keyword evidence="8" id="KW-0206">Cytoskeleton</keyword>
<keyword evidence="5 10" id="KW-0067">ATP-binding</keyword>
<evidence type="ECO:0000256" key="5">
    <source>
        <dbReference type="ARBA" id="ARBA00022840"/>
    </source>
</evidence>
<keyword evidence="14" id="KW-1185">Reference proteome</keyword>
<dbReference type="EMBL" id="CAJZBQ010000043">
    <property type="protein sequence ID" value="CAG9327391.1"/>
    <property type="molecule type" value="Genomic_DNA"/>
</dbReference>
<feature type="coiled-coil region" evidence="11">
    <location>
        <begin position="654"/>
        <end position="1086"/>
    </location>
</feature>
<evidence type="ECO:0000313" key="13">
    <source>
        <dbReference type="EMBL" id="CAG9327391.1"/>
    </source>
</evidence>
<evidence type="ECO:0000256" key="3">
    <source>
        <dbReference type="ARBA" id="ARBA00022701"/>
    </source>
</evidence>